<keyword evidence="5" id="KW-0554">One-carbon metabolism</keyword>
<comment type="catalytic activity">
    <reaction evidence="1">
        <text>GTP + H2O = 7,8-dihydroneopterin 3'-triphosphate + formate + H(+)</text>
        <dbReference type="Rhea" id="RHEA:17473"/>
        <dbReference type="ChEBI" id="CHEBI:15377"/>
        <dbReference type="ChEBI" id="CHEBI:15378"/>
        <dbReference type="ChEBI" id="CHEBI:15740"/>
        <dbReference type="ChEBI" id="CHEBI:37565"/>
        <dbReference type="ChEBI" id="CHEBI:58462"/>
        <dbReference type="EC" id="3.5.4.16"/>
    </reaction>
</comment>
<dbReference type="PANTHER" id="PTHR11109">
    <property type="entry name" value="GTP CYCLOHYDROLASE I"/>
    <property type="match status" value="1"/>
</dbReference>
<protein>
    <recommendedName>
        <fullName evidence="4">GTP cyclohydrolase 1</fullName>
        <ecNumber evidence="3">3.5.4.16</ecNumber>
    </recommendedName>
    <alternativeName>
        <fullName evidence="7">GTP cyclohydrolase I</fullName>
    </alternativeName>
</protein>
<evidence type="ECO:0000256" key="3">
    <source>
        <dbReference type="ARBA" id="ARBA00012715"/>
    </source>
</evidence>
<evidence type="ECO:0000256" key="7">
    <source>
        <dbReference type="ARBA" id="ARBA00030854"/>
    </source>
</evidence>
<evidence type="ECO:0000256" key="5">
    <source>
        <dbReference type="ARBA" id="ARBA00022563"/>
    </source>
</evidence>
<dbReference type="PANTHER" id="PTHR11109:SF7">
    <property type="entry name" value="GTP CYCLOHYDROLASE 1"/>
    <property type="match status" value="1"/>
</dbReference>
<dbReference type="InterPro" id="IPR001474">
    <property type="entry name" value="GTP_CycHdrlase_I"/>
</dbReference>
<keyword evidence="6 9" id="KW-0378">Hydrolase</keyword>
<dbReference type="GO" id="GO:0006730">
    <property type="term" value="P:one-carbon metabolic process"/>
    <property type="evidence" value="ECO:0007669"/>
    <property type="project" value="UniProtKB-KW"/>
</dbReference>
<evidence type="ECO:0000313" key="9">
    <source>
        <dbReference type="EMBL" id="MBO2989046.1"/>
    </source>
</evidence>
<evidence type="ECO:0000313" key="10">
    <source>
        <dbReference type="Proteomes" id="UP000668403"/>
    </source>
</evidence>
<dbReference type="GO" id="GO:0046654">
    <property type="term" value="P:tetrahydrofolate biosynthetic process"/>
    <property type="evidence" value="ECO:0007669"/>
    <property type="project" value="InterPro"/>
</dbReference>
<keyword evidence="10" id="KW-1185">Reference proteome</keyword>
<dbReference type="InterPro" id="IPR020602">
    <property type="entry name" value="GTP_CycHdrlase_I_dom"/>
</dbReference>
<proteinExistence type="predicted"/>
<dbReference type="EC" id="3.5.4.16" evidence="3"/>
<dbReference type="EMBL" id="JAGFBF010000001">
    <property type="protein sequence ID" value="MBO2989046.1"/>
    <property type="molecule type" value="Genomic_DNA"/>
</dbReference>
<dbReference type="GO" id="GO:0008270">
    <property type="term" value="F:zinc ion binding"/>
    <property type="evidence" value="ECO:0007669"/>
    <property type="project" value="TreeGrafter"/>
</dbReference>
<dbReference type="RefSeq" id="WP_208236870.1">
    <property type="nucleotide sequence ID" value="NZ_BAAAQU010000001.1"/>
</dbReference>
<evidence type="ECO:0000259" key="8">
    <source>
        <dbReference type="Pfam" id="PF01227"/>
    </source>
</evidence>
<sequence length="176" mass="19097">MSIDRERAMRAVTEFLAAMGVDPEVAELRRTPERVTDLAAGMFAQAGADPAEALGTPMEVTEDESHGQVVSVTDVSFRSICPHHLLPFEGRVDVTYAPRARLAGFSRIVKLVSSTARRPQLQERLGEQIADALVRVLDPRGVTVRIVATHGCVEALEPHGKGTQMVTVCTRGEPLN</sequence>
<dbReference type="InterPro" id="IPR043133">
    <property type="entry name" value="GTP-CH-I_C/QueF"/>
</dbReference>
<name>A0A939QJH2_9MICO</name>
<comment type="pathway">
    <text evidence="2">Cofactor biosynthesis; 7,8-dihydroneopterin triphosphate biosynthesis; 7,8-dihydroneopterin triphosphate from GTP: step 1/1.</text>
</comment>
<evidence type="ECO:0000256" key="6">
    <source>
        <dbReference type="ARBA" id="ARBA00022801"/>
    </source>
</evidence>
<gene>
    <name evidence="9" type="primary">folE</name>
    <name evidence="9" type="ORF">J4H85_03405</name>
</gene>
<feature type="domain" description="GTP cyclohydrolase I" evidence="8">
    <location>
        <begin position="10"/>
        <end position="173"/>
    </location>
</feature>
<dbReference type="Proteomes" id="UP000668403">
    <property type="component" value="Unassembled WGS sequence"/>
</dbReference>
<dbReference type="SUPFAM" id="SSF55620">
    <property type="entry name" value="Tetrahydrobiopterin biosynthesis enzymes-like"/>
    <property type="match status" value="1"/>
</dbReference>
<evidence type="ECO:0000256" key="2">
    <source>
        <dbReference type="ARBA" id="ARBA00005080"/>
    </source>
</evidence>
<dbReference type="GO" id="GO:0005525">
    <property type="term" value="F:GTP binding"/>
    <property type="evidence" value="ECO:0007669"/>
    <property type="project" value="TreeGrafter"/>
</dbReference>
<dbReference type="NCBIfam" id="NF006826">
    <property type="entry name" value="PRK09347.1-3"/>
    <property type="match status" value="1"/>
</dbReference>
<reference evidence="9" key="1">
    <citation type="submission" date="2021-03" db="EMBL/GenBank/DDBJ databases">
        <title>Leucobacter chromiisoli sp. nov., isolated from chromium-containing soil of chemical plant.</title>
        <authorList>
            <person name="Xu Z."/>
        </authorList>
    </citation>
    <scope>NUCLEOTIDE SEQUENCE</scope>
    <source>
        <strain evidence="9">K 70/01</strain>
    </source>
</reference>
<organism evidence="9 10">
    <name type="scientific">Leucobacter tardus</name>
    <dbReference type="NCBI Taxonomy" id="501483"/>
    <lineage>
        <taxon>Bacteria</taxon>
        <taxon>Bacillati</taxon>
        <taxon>Actinomycetota</taxon>
        <taxon>Actinomycetes</taxon>
        <taxon>Micrococcales</taxon>
        <taxon>Microbacteriaceae</taxon>
        <taxon>Leucobacter</taxon>
    </lineage>
</organism>
<evidence type="ECO:0000256" key="1">
    <source>
        <dbReference type="ARBA" id="ARBA00001052"/>
    </source>
</evidence>
<dbReference type="InterPro" id="IPR043134">
    <property type="entry name" value="GTP-CH-I_N"/>
</dbReference>
<dbReference type="GO" id="GO:0005737">
    <property type="term" value="C:cytoplasm"/>
    <property type="evidence" value="ECO:0007669"/>
    <property type="project" value="TreeGrafter"/>
</dbReference>
<dbReference type="AlphaFoldDB" id="A0A939QJH2"/>
<dbReference type="Gene3D" id="3.30.1130.10">
    <property type="match status" value="1"/>
</dbReference>
<dbReference type="Gene3D" id="1.10.286.10">
    <property type="match status" value="1"/>
</dbReference>
<dbReference type="GO" id="GO:0003934">
    <property type="term" value="F:GTP cyclohydrolase I activity"/>
    <property type="evidence" value="ECO:0007669"/>
    <property type="project" value="UniProtKB-EC"/>
</dbReference>
<accession>A0A939QJH2</accession>
<dbReference type="GO" id="GO:0006729">
    <property type="term" value="P:tetrahydrobiopterin biosynthetic process"/>
    <property type="evidence" value="ECO:0007669"/>
    <property type="project" value="TreeGrafter"/>
</dbReference>
<evidence type="ECO:0000256" key="4">
    <source>
        <dbReference type="ARBA" id="ARBA00017272"/>
    </source>
</evidence>
<dbReference type="Pfam" id="PF01227">
    <property type="entry name" value="GTP_cyclohydroI"/>
    <property type="match status" value="1"/>
</dbReference>
<comment type="caution">
    <text evidence="9">The sequence shown here is derived from an EMBL/GenBank/DDBJ whole genome shotgun (WGS) entry which is preliminary data.</text>
</comment>